<evidence type="ECO:0000313" key="2">
    <source>
        <dbReference type="EMBL" id="ENX23117.1"/>
    </source>
</evidence>
<dbReference type="AlphaFoldDB" id="N9Q873"/>
<protein>
    <recommendedName>
        <fullName evidence="1">DUF4365 domain-containing protein</fullName>
    </recommendedName>
</protein>
<gene>
    <name evidence="2" type="ORF">F892_02360</name>
</gene>
<proteinExistence type="predicted"/>
<dbReference type="Proteomes" id="UP000013173">
    <property type="component" value="Unassembled WGS sequence"/>
</dbReference>
<dbReference type="GeneID" id="303683877"/>
<dbReference type="OrthoDB" id="6668867at2"/>
<organism evidence="2 3">
    <name type="scientific">Acinetobacter vivianii</name>
    <dbReference type="NCBI Taxonomy" id="1776742"/>
    <lineage>
        <taxon>Bacteria</taxon>
        <taxon>Pseudomonadati</taxon>
        <taxon>Pseudomonadota</taxon>
        <taxon>Gammaproteobacteria</taxon>
        <taxon>Moraxellales</taxon>
        <taxon>Moraxellaceae</taxon>
        <taxon>Acinetobacter</taxon>
    </lineage>
</organism>
<dbReference type="HOGENOM" id="CLU_437327_0_0_6"/>
<dbReference type="EMBL" id="APRW01000009">
    <property type="protein sequence ID" value="ENX23117.1"/>
    <property type="molecule type" value="Genomic_DNA"/>
</dbReference>
<dbReference type="Pfam" id="PF14280">
    <property type="entry name" value="DUF4365"/>
    <property type="match status" value="1"/>
</dbReference>
<reference evidence="2 3" key="1">
    <citation type="submission" date="2013-02" db="EMBL/GenBank/DDBJ databases">
        <title>The Genome Sequence of Acinetobacter sp. NIPH 2168.</title>
        <authorList>
            <consortium name="The Broad Institute Genome Sequencing Platform"/>
            <consortium name="The Broad Institute Genome Sequencing Center for Infectious Disease"/>
            <person name="Cerqueira G."/>
            <person name="Feldgarden M."/>
            <person name="Courvalin P."/>
            <person name="Perichon B."/>
            <person name="Grillot-Courvalin C."/>
            <person name="Clermont D."/>
            <person name="Rocha E."/>
            <person name="Yoon E.-J."/>
            <person name="Nemec A."/>
            <person name="Walker B."/>
            <person name="Young S.K."/>
            <person name="Zeng Q."/>
            <person name="Gargeya S."/>
            <person name="Fitzgerald M."/>
            <person name="Haas B."/>
            <person name="Abouelleil A."/>
            <person name="Alvarado L."/>
            <person name="Arachchi H.M."/>
            <person name="Berlin A.M."/>
            <person name="Chapman S.B."/>
            <person name="Dewar J."/>
            <person name="Goldberg J."/>
            <person name="Griggs A."/>
            <person name="Gujja S."/>
            <person name="Hansen M."/>
            <person name="Howarth C."/>
            <person name="Imamovic A."/>
            <person name="Larimer J."/>
            <person name="McCowan C."/>
            <person name="Murphy C."/>
            <person name="Neiman D."/>
            <person name="Pearson M."/>
            <person name="Priest M."/>
            <person name="Roberts A."/>
            <person name="Saif S."/>
            <person name="Shea T."/>
            <person name="Sisk P."/>
            <person name="Sykes S."/>
            <person name="Wortman J."/>
            <person name="Nusbaum C."/>
            <person name="Birren B."/>
        </authorList>
    </citation>
    <scope>NUCLEOTIDE SEQUENCE [LARGE SCALE GENOMIC DNA]</scope>
    <source>
        <strain evidence="2 3">NIPH 2168</strain>
    </source>
</reference>
<accession>N9Q873</accession>
<name>N9Q873_9GAMM</name>
<dbReference type="InterPro" id="IPR025375">
    <property type="entry name" value="DUF4365"/>
</dbReference>
<evidence type="ECO:0000259" key="1">
    <source>
        <dbReference type="Pfam" id="PF14280"/>
    </source>
</evidence>
<dbReference type="RefSeq" id="WP_005258463.1">
    <property type="nucleotide sequence ID" value="NZ_BMDR01000004.1"/>
</dbReference>
<comment type="caution">
    <text evidence="2">The sequence shown here is derived from an EMBL/GenBank/DDBJ whole genome shotgun (WGS) entry which is preliminary data.</text>
</comment>
<feature type="domain" description="DUF4365" evidence="1">
    <location>
        <begin position="16"/>
        <end position="138"/>
    </location>
</feature>
<keyword evidence="3" id="KW-1185">Reference proteome</keyword>
<dbReference type="PATRIC" id="fig|1217706.3.peg.2298"/>
<sequence>MNAGEIGKEAGRIFEYKLPANWIARSQEDQDDHGIDYEIEIKDAEGKALGEDNVFKIQVKGEENCSFIKDGQVVSHSIKVERLKYYLSFNIPVILVVVDVTLERVFWLSITDSEIIREQIESTNDENKSVHLPIQRELIRKDNDSFLGLIAAVKQCWDYLSIRGIRKAVSNYLVVRPDEIDKCINDIGDAFFKAHHVKLDRLFLQKEFKTLYEQASQIFQSPIVPAKDRFIALAYFAEAFEAAPYKTIKVEQISERLKVKEKLVHVAREVRSNIYGTTAIGKLRIEIFKIKLEQLHALHFSNANFDSRSIEYMLMDGQTHQLYLEVCKELQKLIILCNRLISQSQFDVLASLFVELAQLLYLFKMVHSARGSKQSIDFLEEWHSLSIETIIAYVSSCGDYRKLGKIYFLYINEMYENRSKLVSIRELVLKLSPDAKDMLDEIEVHVKDLHTEHSFYDSSPEEQKAFFLNLAKSLGMDPDDSKSKEGQFVKIGLQNYDPSNVMKNCESLFVHYKPRGMIAQQLGMHSLGMITLVCLKHHYVSGGWSLAEVYDQDEGPDFLKGFKQNHCDQCKDCVSRPDSWNWSLKWHGEEAISHKPLLDKFSAF</sequence>
<evidence type="ECO:0000313" key="3">
    <source>
        <dbReference type="Proteomes" id="UP000013173"/>
    </source>
</evidence>